<feature type="compositionally biased region" description="Acidic residues" evidence="1">
    <location>
        <begin position="280"/>
        <end position="293"/>
    </location>
</feature>
<dbReference type="EMBL" id="ML978121">
    <property type="protein sequence ID" value="KAF2103907.1"/>
    <property type="molecule type" value="Genomic_DNA"/>
</dbReference>
<accession>A0A9P4ISZ4</accession>
<evidence type="ECO:0000313" key="2">
    <source>
        <dbReference type="EMBL" id="KAF2103907.1"/>
    </source>
</evidence>
<dbReference type="Proteomes" id="UP000799772">
    <property type="component" value="Unassembled WGS sequence"/>
</dbReference>
<proteinExistence type="predicted"/>
<protein>
    <submittedName>
        <fullName evidence="2">Uncharacterized protein</fullName>
    </submittedName>
</protein>
<feature type="region of interest" description="Disordered" evidence="1">
    <location>
        <begin position="280"/>
        <end position="335"/>
    </location>
</feature>
<feature type="region of interest" description="Disordered" evidence="1">
    <location>
        <begin position="1"/>
        <end position="33"/>
    </location>
</feature>
<evidence type="ECO:0000256" key="1">
    <source>
        <dbReference type="SAM" id="MobiDB-lite"/>
    </source>
</evidence>
<keyword evidence="3" id="KW-1185">Reference proteome</keyword>
<sequence>MCTLLQRPAMPTAPSLKPLSSPPATPTPKPNPNFFPFNAGPLPLALPLSFALPPGKLTPPNFTFSLTTAPKPNGRLDANPLKRRRRLTDVEGDRTSALLRKKRRLRLTLITSRLSRPFSSPATNIVDRGQNKAAVWARIRKSRLRVGRDVCASLKAGANGNVSGATVAGIGMPEPMLRKAAILNRLRLQGKLFQMKTDSGVPIVSDAPLKCQLQSQEPKAIASGATDEPFVETVITTEAERIESPNLAALLTMSKETYKPVSPSPLGMHTNYDALDLEDEFPEDEEYDSEGGEELFGGGRRRESFYSDFSSFDAESSGDGDDESFGNIGFSAIPR</sequence>
<organism evidence="2 3">
    <name type="scientific">Rhizodiscina lignyota</name>
    <dbReference type="NCBI Taxonomy" id="1504668"/>
    <lineage>
        <taxon>Eukaryota</taxon>
        <taxon>Fungi</taxon>
        <taxon>Dikarya</taxon>
        <taxon>Ascomycota</taxon>
        <taxon>Pezizomycotina</taxon>
        <taxon>Dothideomycetes</taxon>
        <taxon>Pleosporomycetidae</taxon>
        <taxon>Aulographales</taxon>
        <taxon>Rhizodiscinaceae</taxon>
        <taxon>Rhizodiscina</taxon>
    </lineage>
</organism>
<comment type="caution">
    <text evidence="2">The sequence shown here is derived from an EMBL/GenBank/DDBJ whole genome shotgun (WGS) entry which is preliminary data.</text>
</comment>
<feature type="compositionally biased region" description="Low complexity" evidence="1">
    <location>
        <begin position="306"/>
        <end position="315"/>
    </location>
</feature>
<name>A0A9P4ISZ4_9PEZI</name>
<feature type="compositionally biased region" description="Pro residues" evidence="1">
    <location>
        <begin position="20"/>
        <end position="33"/>
    </location>
</feature>
<gene>
    <name evidence="2" type="ORF">NA57DRAFT_50766</name>
</gene>
<reference evidence="2" key="1">
    <citation type="journal article" date="2020" name="Stud. Mycol.">
        <title>101 Dothideomycetes genomes: a test case for predicting lifestyles and emergence of pathogens.</title>
        <authorList>
            <person name="Haridas S."/>
            <person name="Albert R."/>
            <person name="Binder M."/>
            <person name="Bloem J."/>
            <person name="Labutti K."/>
            <person name="Salamov A."/>
            <person name="Andreopoulos B."/>
            <person name="Baker S."/>
            <person name="Barry K."/>
            <person name="Bills G."/>
            <person name="Bluhm B."/>
            <person name="Cannon C."/>
            <person name="Castanera R."/>
            <person name="Culley D."/>
            <person name="Daum C."/>
            <person name="Ezra D."/>
            <person name="Gonzalez J."/>
            <person name="Henrissat B."/>
            <person name="Kuo A."/>
            <person name="Liang C."/>
            <person name="Lipzen A."/>
            <person name="Lutzoni F."/>
            <person name="Magnuson J."/>
            <person name="Mondo S."/>
            <person name="Nolan M."/>
            <person name="Ohm R."/>
            <person name="Pangilinan J."/>
            <person name="Park H.-J."/>
            <person name="Ramirez L."/>
            <person name="Alfaro M."/>
            <person name="Sun H."/>
            <person name="Tritt A."/>
            <person name="Yoshinaga Y."/>
            <person name="Zwiers L.-H."/>
            <person name="Turgeon B."/>
            <person name="Goodwin S."/>
            <person name="Spatafora J."/>
            <person name="Crous P."/>
            <person name="Grigoriev I."/>
        </authorList>
    </citation>
    <scope>NUCLEOTIDE SEQUENCE</scope>
    <source>
        <strain evidence="2">CBS 133067</strain>
    </source>
</reference>
<dbReference type="AlphaFoldDB" id="A0A9P4ISZ4"/>
<dbReference type="OrthoDB" id="5387995at2759"/>
<evidence type="ECO:0000313" key="3">
    <source>
        <dbReference type="Proteomes" id="UP000799772"/>
    </source>
</evidence>